<dbReference type="RefSeq" id="WP_130020513.1">
    <property type="nucleotide sequence ID" value="NZ_SEWF01000009.1"/>
</dbReference>
<dbReference type="EMBL" id="SEWF01000009">
    <property type="protein sequence ID" value="RYU96222.1"/>
    <property type="molecule type" value="Genomic_DNA"/>
</dbReference>
<evidence type="ECO:0000313" key="2">
    <source>
        <dbReference type="Proteomes" id="UP000293162"/>
    </source>
</evidence>
<gene>
    <name evidence="1" type="ORF">EWM59_08405</name>
</gene>
<keyword evidence="2" id="KW-1185">Reference proteome</keyword>
<proteinExistence type="predicted"/>
<reference evidence="1 2" key="1">
    <citation type="submission" date="2019-02" db="EMBL/GenBank/DDBJ databases">
        <title>Bacterial novel species Emticicia sp. 17J42-9 isolated from soil.</title>
        <authorList>
            <person name="Jung H.-Y."/>
        </authorList>
    </citation>
    <scope>NUCLEOTIDE SEQUENCE [LARGE SCALE GENOMIC DNA]</scope>
    <source>
        <strain evidence="1 2">17J42-9</strain>
    </source>
</reference>
<comment type="caution">
    <text evidence="1">The sequence shown here is derived from an EMBL/GenBank/DDBJ whole genome shotgun (WGS) entry which is preliminary data.</text>
</comment>
<sequence>MTKSLNWTRKAFNRHIEFKDDNGNIVSTITFKLFERDVEAELNGKKFRFDVYGFINKEVTVTDETNREVAKINLGFRGKAEAQLANGEKYVWKRADFFMSEWQLIHDLPLTDNDPVIINYDRNRNFLNQEGKISIIEQEENAELLTLTGFFIGFYFLRRRGKAAAIGLGVAMS</sequence>
<dbReference type="AlphaFoldDB" id="A0A4Q5M1W8"/>
<dbReference type="Proteomes" id="UP000293162">
    <property type="component" value="Unassembled WGS sequence"/>
</dbReference>
<organism evidence="1 2">
    <name type="scientific">Emticicia agri</name>
    <dbReference type="NCBI Taxonomy" id="2492393"/>
    <lineage>
        <taxon>Bacteria</taxon>
        <taxon>Pseudomonadati</taxon>
        <taxon>Bacteroidota</taxon>
        <taxon>Cytophagia</taxon>
        <taxon>Cytophagales</taxon>
        <taxon>Leadbetterellaceae</taxon>
        <taxon>Emticicia</taxon>
    </lineage>
</organism>
<evidence type="ECO:0000313" key="1">
    <source>
        <dbReference type="EMBL" id="RYU96222.1"/>
    </source>
</evidence>
<protein>
    <submittedName>
        <fullName evidence="1">Uncharacterized protein</fullName>
    </submittedName>
</protein>
<accession>A0A4Q5M1W8</accession>
<name>A0A4Q5M1W8_9BACT</name>
<dbReference type="OrthoDB" id="955690at2"/>